<sequence length="63" mass="6711">MSNKFENIESEEIKLNELGEIELSEELTDAVAGGFSPEEEDEEGNTGCGNTVNGSCGSSLKEL</sequence>
<evidence type="ECO:0000313" key="2">
    <source>
        <dbReference type="EMBL" id="AQP99735.1"/>
    </source>
</evidence>
<dbReference type="EMBL" id="CP019628">
    <property type="protein sequence ID" value="AQP99735.1"/>
    <property type="molecule type" value="Genomic_DNA"/>
</dbReference>
<dbReference type="Proteomes" id="UP000188243">
    <property type="component" value="Chromosome"/>
</dbReference>
<organism evidence="2 3">
    <name type="scientific">Pseudoalteromonas aliena</name>
    <dbReference type="NCBI Taxonomy" id="247523"/>
    <lineage>
        <taxon>Bacteria</taxon>
        <taxon>Pseudomonadati</taxon>
        <taxon>Pseudomonadota</taxon>
        <taxon>Gammaproteobacteria</taxon>
        <taxon>Alteromonadales</taxon>
        <taxon>Pseudoalteromonadaceae</taxon>
        <taxon>Pseudoalteromonas</taxon>
    </lineage>
</organism>
<feature type="compositionally biased region" description="Polar residues" evidence="1">
    <location>
        <begin position="48"/>
        <end position="63"/>
    </location>
</feature>
<reference evidence="2 3" key="1">
    <citation type="submission" date="2017-02" db="EMBL/GenBank/DDBJ databases">
        <title>Complete genome sequence of the cold-active Pseudoalteromonas aliena strain EH1 isolated from Arctic seawater.</title>
        <authorList>
            <person name="Kim E."/>
            <person name="Heo E."/>
            <person name="Kim H."/>
            <person name="Kim D."/>
        </authorList>
    </citation>
    <scope>NUCLEOTIDE SEQUENCE [LARGE SCALE GENOMIC DNA]</scope>
    <source>
        <strain evidence="2 3">EH1</strain>
    </source>
</reference>
<gene>
    <name evidence="2" type="ORF">B0W48_07975</name>
</gene>
<evidence type="ECO:0000313" key="3">
    <source>
        <dbReference type="Proteomes" id="UP000188243"/>
    </source>
</evidence>
<dbReference type="STRING" id="247523.B0W48_07975"/>
<dbReference type="RefSeq" id="WP_077536485.1">
    <property type="nucleotide sequence ID" value="NZ_CP019628.1"/>
</dbReference>
<dbReference type="KEGG" id="paln:B0W48_07975"/>
<name>A0A1Q2GX67_9GAMM</name>
<accession>A0A1Q2GX67</accession>
<dbReference type="AlphaFoldDB" id="A0A1Q2GX67"/>
<evidence type="ECO:0000256" key="1">
    <source>
        <dbReference type="SAM" id="MobiDB-lite"/>
    </source>
</evidence>
<feature type="region of interest" description="Disordered" evidence="1">
    <location>
        <begin position="31"/>
        <end position="63"/>
    </location>
</feature>
<protein>
    <submittedName>
        <fullName evidence="2">Uncharacterized protein</fullName>
    </submittedName>
</protein>
<proteinExistence type="predicted"/>